<dbReference type="PIRSF" id="PIRSF015244">
    <property type="entry name" value="UCP015244"/>
    <property type="match status" value="1"/>
</dbReference>
<dbReference type="OrthoDB" id="9765654at2"/>
<comment type="caution">
    <text evidence="4">The sequence shown here is derived from an EMBL/GenBank/DDBJ whole genome shotgun (WGS) entry which is preliminary data.</text>
</comment>
<evidence type="ECO:0000259" key="2">
    <source>
        <dbReference type="Pfam" id="PF16221"/>
    </source>
</evidence>
<evidence type="ECO:0000313" key="4">
    <source>
        <dbReference type="EMBL" id="RBP49893.1"/>
    </source>
</evidence>
<evidence type="ECO:0000259" key="1">
    <source>
        <dbReference type="Pfam" id="PF09940"/>
    </source>
</evidence>
<dbReference type="Pfam" id="PF16254">
    <property type="entry name" value="DUF4910"/>
    <property type="match status" value="1"/>
</dbReference>
<dbReference type="AlphaFoldDB" id="A0A395JJ61"/>
<sequence length="448" mass="50901">MPKPASEHDFLEQCFDDLFPMFRSITGPGIEQSIEYLTQFMPLVLEKVPSGSKVFDWTTPREWHCQRARLWGPNGALICDTDINNLQVVNYSTPIDRDVSLEELKQHLHHLPDLPTAIPYVTSYYKENWGFCISNDVYESLSNGTYRVLIEAKFIDGGVPFASCVLPGESEKEVLLSSYLCHPSLANNELSGPLALLSLYRRLSSWKKRRYTYRFLVNPETIGSLCFIHRYQDHLNKFLVGGLILTCVGGPAERLRYKASRRGDTIMDELMFALSEGKEGCGISLEYQNFDPTSGSDERQYCAPGFNYPMGQISRTVYGEYDGYHNSLDDKQFMGIDSLLNSVDAIERVLTVFEISGYPVNQSPFGEPQLGKRNLYPSMNSQSTRDKSDDMTIDSRTKLNRILTLLNMGDGLNRMRVVADACHCSVEELRYTVEELEEQGLLKLEVRS</sequence>
<evidence type="ECO:0000313" key="5">
    <source>
        <dbReference type="Proteomes" id="UP000253083"/>
    </source>
</evidence>
<dbReference type="Proteomes" id="UP000253083">
    <property type="component" value="Unassembled WGS sequence"/>
</dbReference>
<dbReference type="Gene3D" id="1.10.10.10">
    <property type="entry name" value="Winged helix-like DNA-binding domain superfamily/Winged helix DNA-binding domain"/>
    <property type="match status" value="1"/>
</dbReference>
<feature type="domain" description="DUF2172" evidence="1">
    <location>
        <begin position="62"/>
        <end position="152"/>
    </location>
</feature>
<feature type="domain" description="UCP01524 winged helix-turn-helix" evidence="2">
    <location>
        <begin position="360"/>
        <end position="443"/>
    </location>
</feature>
<keyword evidence="5" id="KW-1185">Reference proteome</keyword>
<dbReference type="InterPro" id="IPR012353">
    <property type="entry name" value="UCP015244"/>
</dbReference>
<dbReference type="Pfam" id="PF16221">
    <property type="entry name" value="HTH_47"/>
    <property type="match status" value="1"/>
</dbReference>
<protein>
    <submittedName>
        <fullName evidence="4">Aminopeptidase-like protein</fullName>
    </submittedName>
</protein>
<dbReference type="Gene3D" id="3.50.30.90">
    <property type="match status" value="1"/>
</dbReference>
<dbReference type="SUPFAM" id="SSF53187">
    <property type="entry name" value="Zn-dependent exopeptidases"/>
    <property type="match status" value="1"/>
</dbReference>
<dbReference type="EMBL" id="QNRT01000003">
    <property type="protein sequence ID" value="RBP49893.1"/>
    <property type="molecule type" value="Genomic_DNA"/>
</dbReference>
<gene>
    <name evidence="4" type="ORF">DFR28_103325</name>
</gene>
<dbReference type="Pfam" id="PF09940">
    <property type="entry name" value="DUF2172"/>
    <property type="match status" value="1"/>
</dbReference>
<evidence type="ECO:0000259" key="3">
    <source>
        <dbReference type="Pfam" id="PF16254"/>
    </source>
</evidence>
<reference evidence="4 5" key="1">
    <citation type="submission" date="2018-06" db="EMBL/GenBank/DDBJ databases">
        <title>Genomic Encyclopedia of Type Strains, Phase IV (KMG-IV): sequencing the most valuable type-strain genomes for metagenomic binning, comparative biology and taxonomic classification.</title>
        <authorList>
            <person name="Goeker M."/>
        </authorList>
    </citation>
    <scope>NUCLEOTIDE SEQUENCE [LARGE SCALE GENOMIC DNA]</scope>
    <source>
        <strain evidence="4 5">DSM 24032</strain>
    </source>
</reference>
<keyword evidence="4" id="KW-0378">Hydrolase</keyword>
<keyword evidence="4" id="KW-0031">Aminopeptidase</keyword>
<accession>A0A395JJ61</accession>
<dbReference type="Gene3D" id="3.40.630.10">
    <property type="entry name" value="Zn peptidases"/>
    <property type="match status" value="1"/>
</dbReference>
<keyword evidence="4" id="KW-0645">Protease</keyword>
<dbReference type="RefSeq" id="WP_113954880.1">
    <property type="nucleotide sequence ID" value="NZ_QNRT01000003.1"/>
</dbReference>
<dbReference type="InterPro" id="IPR032622">
    <property type="entry name" value="UCP01524_HTH"/>
</dbReference>
<dbReference type="InParanoid" id="A0A395JJ61"/>
<dbReference type="InterPro" id="IPR036388">
    <property type="entry name" value="WH-like_DNA-bd_sf"/>
</dbReference>
<feature type="domain" description="DUF4910" evidence="3">
    <location>
        <begin position="15"/>
        <end position="354"/>
    </location>
</feature>
<name>A0A395JJ61_9GAMM</name>
<dbReference type="GO" id="GO:0004177">
    <property type="term" value="F:aminopeptidase activity"/>
    <property type="evidence" value="ECO:0007669"/>
    <property type="project" value="UniProtKB-KW"/>
</dbReference>
<dbReference type="InterPro" id="IPR032589">
    <property type="entry name" value="DUF4910"/>
</dbReference>
<dbReference type="InterPro" id="IPR032610">
    <property type="entry name" value="DUF2172"/>
</dbReference>
<organism evidence="4 5">
    <name type="scientific">Arenicella xantha</name>
    <dbReference type="NCBI Taxonomy" id="644221"/>
    <lineage>
        <taxon>Bacteria</taxon>
        <taxon>Pseudomonadati</taxon>
        <taxon>Pseudomonadota</taxon>
        <taxon>Gammaproteobacteria</taxon>
        <taxon>Arenicellales</taxon>
        <taxon>Arenicellaceae</taxon>
        <taxon>Arenicella</taxon>
    </lineage>
</organism>
<proteinExistence type="predicted"/>